<evidence type="ECO:0000256" key="8">
    <source>
        <dbReference type="PIRNR" id="PIRNR000077"/>
    </source>
</evidence>
<keyword evidence="5" id="KW-1015">Disulfide bond</keyword>
<dbReference type="Pfam" id="PF00085">
    <property type="entry name" value="Thioredoxin"/>
    <property type="match status" value="1"/>
</dbReference>
<dbReference type="PANTHER" id="PTHR45663">
    <property type="entry name" value="GEO12009P1"/>
    <property type="match status" value="1"/>
</dbReference>
<dbReference type="PANTHER" id="PTHR45663:SF11">
    <property type="entry name" value="GEO12009P1"/>
    <property type="match status" value="1"/>
</dbReference>
<evidence type="ECO:0000256" key="7">
    <source>
        <dbReference type="NCBIfam" id="TIGR01068"/>
    </source>
</evidence>
<dbReference type="PRINTS" id="PR00421">
    <property type="entry name" value="THIOREDOXIN"/>
</dbReference>
<dbReference type="EMBL" id="QORN01000001">
    <property type="protein sequence ID" value="MBD5805515.1"/>
    <property type="molecule type" value="Genomic_DNA"/>
</dbReference>
<dbReference type="Proteomes" id="UP000704341">
    <property type="component" value="Unassembled WGS sequence"/>
</dbReference>
<evidence type="ECO:0000313" key="10">
    <source>
        <dbReference type="EMBL" id="MBD5805515.1"/>
    </source>
</evidence>
<dbReference type="PROSITE" id="PS00194">
    <property type="entry name" value="THIOREDOXIN_1"/>
    <property type="match status" value="1"/>
</dbReference>
<evidence type="ECO:0000256" key="6">
    <source>
        <dbReference type="ARBA" id="ARBA00023284"/>
    </source>
</evidence>
<comment type="similarity">
    <text evidence="1 8">Belongs to the thioredoxin family.</text>
</comment>
<gene>
    <name evidence="10" type="primary">trxA</name>
    <name evidence="10" type="ORF">DTK66_00060</name>
</gene>
<dbReference type="InterPro" id="IPR013766">
    <property type="entry name" value="Thioredoxin_domain"/>
</dbReference>
<evidence type="ECO:0000256" key="2">
    <source>
        <dbReference type="ARBA" id="ARBA00020570"/>
    </source>
</evidence>
<dbReference type="NCBIfam" id="TIGR01068">
    <property type="entry name" value="thioredoxin"/>
    <property type="match status" value="1"/>
</dbReference>
<feature type="domain" description="Thioredoxin" evidence="9">
    <location>
        <begin position="1"/>
        <end position="106"/>
    </location>
</feature>
<keyword evidence="3" id="KW-0813">Transport</keyword>
<evidence type="ECO:0000256" key="5">
    <source>
        <dbReference type="ARBA" id="ARBA00023157"/>
    </source>
</evidence>
<proteinExistence type="inferred from homology"/>
<name>A0ABR8P4N1_9LACO</name>
<sequence length="106" mass="11994">MAINATAATFDDTIQGPLTIVDFWAPWCGPCKMMEPAMQKLEKQFGDKIKFVKMNVDGNQAIAQEYKVMSVPSLVLFRDGEAKEKVTGFYPEAKLAHYFERKIAEK</sequence>
<evidence type="ECO:0000256" key="3">
    <source>
        <dbReference type="ARBA" id="ARBA00022448"/>
    </source>
</evidence>
<evidence type="ECO:0000313" key="11">
    <source>
        <dbReference type="Proteomes" id="UP000704341"/>
    </source>
</evidence>
<dbReference type="InterPro" id="IPR036249">
    <property type="entry name" value="Thioredoxin-like_sf"/>
</dbReference>
<dbReference type="Gene3D" id="3.40.30.10">
    <property type="entry name" value="Glutaredoxin"/>
    <property type="match status" value="1"/>
</dbReference>
<dbReference type="InterPro" id="IPR017937">
    <property type="entry name" value="Thioredoxin_CS"/>
</dbReference>
<keyword evidence="4" id="KW-0249">Electron transport</keyword>
<dbReference type="SUPFAM" id="SSF52833">
    <property type="entry name" value="Thioredoxin-like"/>
    <property type="match status" value="1"/>
</dbReference>
<dbReference type="CDD" id="cd02947">
    <property type="entry name" value="TRX_family"/>
    <property type="match status" value="1"/>
</dbReference>
<comment type="caution">
    <text evidence="10">The sequence shown here is derived from an EMBL/GenBank/DDBJ whole genome shotgun (WGS) entry which is preliminary data.</text>
</comment>
<dbReference type="PROSITE" id="PS51352">
    <property type="entry name" value="THIOREDOXIN_2"/>
    <property type="match status" value="1"/>
</dbReference>
<protein>
    <recommendedName>
        <fullName evidence="2 7">Thioredoxin</fullName>
    </recommendedName>
</protein>
<accession>A0ABR8P4N1</accession>
<evidence type="ECO:0000259" key="9">
    <source>
        <dbReference type="PROSITE" id="PS51352"/>
    </source>
</evidence>
<dbReference type="RefSeq" id="WP_153931176.1">
    <property type="nucleotide sequence ID" value="NZ_QORN01000001.1"/>
</dbReference>
<evidence type="ECO:0000256" key="4">
    <source>
        <dbReference type="ARBA" id="ARBA00022982"/>
    </source>
</evidence>
<dbReference type="PIRSF" id="PIRSF000077">
    <property type="entry name" value="Thioredoxin"/>
    <property type="match status" value="1"/>
</dbReference>
<evidence type="ECO:0000256" key="1">
    <source>
        <dbReference type="ARBA" id="ARBA00008987"/>
    </source>
</evidence>
<dbReference type="InterPro" id="IPR005746">
    <property type="entry name" value="Thioredoxin"/>
</dbReference>
<organism evidence="10 11">
    <name type="scientific">Limosilactobacillus walteri</name>
    <dbReference type="NCBI Taxonomy" id="2268022"/>
    <lineage>
        <taxon>Bacteria</taxon>
        <taxon>Bacillati</taxon>
        <taxon>Bacillota</taxon>
        <taxon>Bacilli</taxon>
        <taxon>Lactobacillales</taxon>
        <taxon>Lactobacillaceae</taxon>
        <taxon>Limosilactobacillus</taxon>
    </lineage>
</organism>
<keyword evidence="11" id="KW-1185">Reference proteome</keyword>
<keyword evidence="6" id="KW-0676">Redox-active center</keyword>
<reference evidence="10 11" key="1">
    <citation type="submission" date="2018-07" db="EMBL/GenBank/DDBJ databases">
        <title>Phylogenomic Insights into understanding Host Adaptation of Lactobacillus reuteri by a novel species, Lactobacillus spp. M31.</title>
        <authorList>
            <person name="Sharma S."/>
            <person name="Patil P."/>
            <person name="Korpole S."/>
            <person name="Patil P.B."/>
        </authorList>
    </citation>
    <scope>NUCLEOTIDE SEQUENCE [LARGE SCALE GENOMIC DNA]</scope>
    <source>
        <strain evidence="10 11">M31</strain>
    </source>
</reference>